<keyword evidence="2" id="KW-0997">Cell inner membrane</keyword>
<dbReference type="Proteomes" id="UP000247681">
    <property type="component" value="Unassembled WGS sequence"/>
</dbReference>
<dbReference type="Pfam" id="PF00912">
    <property type="entry name" value="Transgly"/>
    <property type="match status" value="1"/>
</dbReference>
<dbReference type="GO" id="GO:0071555">
    <property type="term" value="P:cell wall organization"/>
    <property type="evidence" value="ECO:0007669"/>
    <property type="project" value="UniProtKB-KW"/>
</dbReference>
<evidence type="ECO:0000256" key="3">
    <source>
        <dbReference type="ARBA" id="ARBA00022676"/>
    </source>
</evidence>
<keyword evidence="9 11" id="KW-0472">Membrane</keyword>
<protein>
    <submittedName>
        <fullName evidence="13">Glycosyl transferase</fullName>
    </submittedName>
</protein>
<keyword evidence="5 11" id="KW-0812">Transmembrane</keyword>
<dbReference type="GO" id="GO:0009252">
    <property type="term" value="P:peptidoglycan biosynthetic process"/>
    <property type="evidence" value="ECO:0007669"/>
    <property type="project" value="UniProtKB-KW"/>
</dbReference>
<evidence type="ECO:0000256" key="9">
    <source>
        <dbReference type="ARBA" id="ARBA00023136"/>
    </source>
</evidence>
<proteinExistence type="predicted"/>
<evidence type="ECO:0000256" key="1">
    <source>
        <dbReference type="ARBA" id="ARBA00022475"/>
    </source>
</evidence>
<evidence type="ECO:0000313" key="14">
    <source>
        <dbReference type="Proteomes" id="UP000247681"/>
    </source>
</evidence>
<evidence type="ECO:0000256" key="11">
    <source>
        <dbReference type="SAM" id="Phobius"/>
    </source>
</evidence>
<comment type="caution">
    <text evidence="13">The sequence shown here is derived from an EMBL/GenBank/DDBJ whole genome shotgun (WGS) entry which is preliminary data.</text>
</comment>
<name>A0A2V4BZS9_9FLAO</name>
<evidence type="ECO:0000256" key="4">
    <source>
        <dbReference type="ARBA" id="ARBA00022679"/>
    </source>
</evidence>
<keyword evidence="1" id="KW-1003">Cell membrane</keyword>
<keyword evidence="3" id="KW-0328">Glycosyltransferase</keyword>
<dbReference type="GO" id="GO:0008360">
    <property type="term" value="P:regulation of cell shape"/>
    <property type="evidence" value="ECO:0007669"/>
    <property type="project" value="UniProtKB-KW"/>
</dbReference>
<organism evidence="13 14">
    <name type="scientific">Flavobacterium hydrophilum</name>
    <dbReference type="NCBI Taxonomy" id="2211445"/>
    <lineage>
        <taxon>Bacteria</taxon>
        <taxon>Pseudomonadati</taxon>
        <taxon>Bacteroidota</taxon>
        <taxon>Flavobacteriia</taxon>
        <taxon>Flavobacteriales</taxon>
        <taxon>Flavobacteriaceae</taxon>
        <taxon>Flavobacterium</taxon>
    </lineage>
</organism>
<keyword evidence="14" id="KW-1185">Reference proteome</keyword>
<dbReference type="RefSeq" id="WP_110347282.1">
    <property type="nucleotide sequence ID" value="NZ_QJHL01000003.1"/>
</dbReference>
<dbReference type="Gene3D" id="1.10.3810.10">
    <property type="entry name" value="Biosynthetic peptidoglycan transglycosylase-like"/>
    <property type="match status" value="1"/>
</dbReference>
<dbReference type="GO" id="GO:0009274">
    <property type="term" value="C:peptidoglycan-based cell wall"/>
    <property type="evidence" value="ECO:0007669"/>
    <property type="project" value="InterPro"/>
</dbReference>
<dbReference type="InterPro" id="IPR023346">
    <property type="entry name" value="Lysozyme-like_dom_sf"/>
</dbReference>
<dbReference type="AlphaFoldDB" id="A0A2V4BZS9"/>
<evidence type="ECO:0000256" key="2">
    <source>
        <dbReference type="ARBA" id="ARBA00022519"/>
    </source>
</evidence>
<evidence type="ECO:0000259" key="12">
    <source>
        <dbReference type="Pfam" id="PF00912"/>
    </source>
</evidence>
<feature type="transmembrane region" description="Helical" evidence="11">
    <location>
        <begin position="12"/>
        <end position="29"/>
    </location>
</feature>
<dbReference type="InterPro" id="IPR001264">
    <property type="entry name" value="Glyco_trans_51"/>
</dbReference>
<accession>A0A2V4BZS9</accession>
<dbReference type="InterPro" id="IPR011812">
    <property type="entry name" value="Pep_trsgly"/>
</dbReference>
<keyword evidence="6" id="KW-0133">Cell shape</keyword>
<evidence type="ECO:0000256" key="10">
    <source>
        <dbReference type="ARBA" id="ARBA00023316"/>
    </source>
</evidence>
<keyword evidence="8 11" id="KW-1133">Transmembrane helix</keyword>
<dbReference type="GO" id="GO:0016763">
    <property type="term" value="F:pentosyltransferase activity"/>
    <property type="evidence" value="ECO:0007669"/>
    <property type="project" value="InterPro"/>
</dbReference>
<reference evidence="13 14" key="1">
    <citation type="submission" date="2018-05" db="EMBL/GenBank/DDBJ databases">
        <title>Flavobacterium sp. strain IMCC34758, incomplete genome.</title>
        <authorList>
            <person name="Joung Y."/>
        </authorList>
    </citation>
    <scope>NUCLEOTIDE SEQUENCE [LARGE SCALE GENOMIC DNA]</scope>
    <source>
        <strain evidence="13 14">IMCC34758</strain>
    </source>
</reference>
<dbReference type="SUPFAM" id="SSF53955">
    <property type="entry name" value="Lysozyme-like"/>
    <property type="match status" value="1"/>
</dbReference>
<dbReference type="GO" id="GO:0016020">
    <property type="term" value="C:membrane"/>
    <property type="evidence" value="ECO:0007669"/>
    <property type="project" value="InterPro"/>
</dbReference>
<dbReference type="PANTHER" id="PTHR30400:SF0">
    <property type="entry name" value="BIOSYNTHETIC PEPTIDOGLYCAN TRANSGLYCOSYLASE"/>
    <property type="match status" value="1"/>
</dbReference>
<evidence type="ECO:0000256" key="7">
    <source>
        <dbReference type="ARBA" id="ARBA00022984"/>
    </source>
</evidence>
<dbReference type="InterPro" id="IPR036950">
    <property type="entry name" value="PBP_transglycosylase"/>
</dbReference>
<dbReference type="EMBL" id="QJHL01000003">
    <property type="protein sequence ID" value="PXY44556.1"/>
    <property type="molecule type" value="Genomic_DNA"/>
</dbReference>
<feature type="domain" description="Glycosyl transferase family 51" evidence="12">
    <location>
        <begin position="431"/>
        <end position="584"/>
    </location>
</feature>
<dbReference type="PANTHER" id="PTHR30400">
    <property type="entry name" value="MONOFUNCTIONAL BIOSYNTHETIC PEPTIDOGLYCAN TRANSGLYCOSYLASE"/>
    <property type="match status" value="1"/>
</dbReference>
<evidence type="ECO:0000256" key="6">
    <source>
        <dbReference type="ARBA" id="ARBA00022960"/>
    </source>
</evidence>
<dbReference type="OrthoDB" id="9766909at2"/>
<keyword evidence="10" id="KW-0961">Cell wall biogenesis/degradation</keyword>
<evidence type="ECO:0000256" key="5">
    <source>
        <dbReference type="ARBA" id="ARBA00022692"/>
    </source>
</evidence>
<gene>
    <name evidence="13" type="ORF">DMB68_13900</name>
</gene>
<evidence type="ECO:0000256" key="8">
    <source>
        <dbReference type="ARBA" id="ARBA00022989"/>
    </source>
</evidence>
<evidence type="ECO:0000313" key="13">
    <source>
        <dbReference type="EMBL" id="PXY44556.1"/>
    </source>
</evidence>
<keyword evidence="4 13" id="KW-0808">Transferase</keyword>
<sequence length="654" mass="74905">MKFSKQKTFKVLKILIVVLILICIALYSFRNSLLKQVIAKVTHKMAVDYNSDFSIKEASFDGLSGIQFTDIVLVPKNADTLFNIKKVETTISLSNLLIGDVQLGTLKINDGYIQLVKKGKIRNFDAFLKKNDTEETSDEKRKYADVAYRIITKLLNLVPTDMKLENLDFKIDDNGKKATIAINKLVLDNKQLTTNLHVQSKNFDQRWNIKGFADPRNKKADIRFFNLDTGAIRVPYLDERYNLKASFDSIRLNVANIDKDGSELHIDGYTSIANLKINHPKIANKDVVIKNARFDYRFLLGSDFISIDSTSTMQLNKIKVKPYVSYNTESDTVYTLKVDIPKMKAQDFIVSLPDGLFTHFQGMEATGNFDYKLDFKFNKNKPNTLVFDSKLNKENLRITKYGEANLTKLNGEFVYRAIIQNVLQRPVLVGNANPNYTPLDQISPYLQKCVLTTEDPSFFSHRGFINEAFKQSILKNIRTKKFSRGASTISMQLIKNVFLTREKTLSRKLEEILLVYILENNRIVSKERMLEVYFNIIEWGPNVYGIGEASQFYFQKSPSGLSVDECLYLATIIPKPRKFMYQFNDQGNLKDYALQNQKFLKNLMFRRGLLIPEDTLGQLPVYISGNARSLIRIKAPDSTVVPVDSLSINDEFDL</sequence>
<keyword evidence="7" id="KW-0573">Peptidoglycan synthesis</keyword>